<dbReference type="AlphaFoldDB" id="A0A7V8VGL8"/>
<organism evidence="2 3">
    <name type="scientific">Thermogemmata fonticola</name>
    <dbReference type="NCBI Taxonomy" id="2755323"/>
    <lineage>
        <taxon>Bacteria</taxon>
        <taxon>Pseudomonadati</taxon>
        <taxon>Planctomycetota</taxon>
        <taxon>Planctomycetia</taxon>
        <taxon>Gemmatales</taxon>
        <taxon>Gemmataceae</taxon>
        <taxon>Thermogemmata</taxon>
    </lineage>
</organism>
<reference evidence="2 3" key="1">
    <citation type="submission" date="2020-07" db="EMBL/GenBank/DDBJ databases">
        <title>Thermogemmata thermophila gen. nov., sp. nov., a novel moderate thermophilic planctomycete from a Kamchatka hot spring.</title>
        <authorList>
            <person name="Elcheninov A.G."/>
            <person name="Podosokorskaya O.A."/>
            <person name="Kovaleva O.L."/>
            <person name="Novikov A."/>
            <person name="Bonch-Osmolovskaya E.A."/>
            <person name="Toshchakov S.V."/>
            <person name="Kublanov I.V."/>
        </authorList>
    </citation>
    <scope>NUCLEOTIDE SEQUENCE [LARGE SCALE GENOMIC DNA]</scope>
    <source>
        <strain evidence="2 3">2918</strain>
    </source>
</reference>
<dbReference type="Pfam" id="PF04404">
    <property type="entry name" value="ERF"/>
    <property type="match status" value="1"/>
</dbReference>
<keyword evidence="3" id="KW-1185">Reference proteome</keyword>
<dbReference type="InterPro" id="IPR007499">
    <property type="entry name" value="ERF_bacteria_virus"/>
</dbReference>
<sequence length="240" mass="25893">MSERFTTALGGEAAGEWGSGICRSASLANLAKALAQAQAELKNPPKDRVNPHFKSKYADLATVRDWVLPVLNRHGLSVVQLPCEGSGRPALFTLLLHESGEYLGACLPLRLVKDDPQGMGSALTYARRYALQALAGVAGEEDDDGNSASGTVQRSRRGADRREESRRRMLDYFQQTHGVTAEQVCQAVGVQRPEEIEETHLRRLRDIAVALKSGQPARAFFPSSPSTTVPPTTASLPSAA</sequence>
<dbReference type="Proteomes" id="UP000542342">
    <property type="component" value="Unassembled WGS sequence"/>
</dbReference>
<evidence type="ECO:0000256" key="1">
    <source>
        <dbReference type="SAM" id="MobiDB-lite"/>
    </source>
</evidence>
<dbReference type="RefSeq" id="WP_194539531.1">
    <property type="nucleotide sequence ID" value="NZ_JACEFB010000017.1"/>
</dbReference>
<feature type="region of interest" description="Disordered" evidence="1">
    <location>
        <begin position="138"/>
        <end position="165"/>
    </location>
</feature>
<feature type="compositionally biased region" description="Low complexity" evidence="1">
    <location>
        <begin position="222"/>
        <end position="240"/>
    </location>
</feature>
<dbReference type="EMBL" id="JACEFB010000017">
    <property type="protein sequence ID" value="MBA2227668.1"/>
    <property type="molecule type" value="Genomic_DNA"/>
</dbReference>
<evidence type="ECO:0000313" key="2">
    <source>
        <dbReference type="EMBL" id="MBA2227668.1"/>
    </source>
</evidence>
<gene>
    <name evidence="2" type="ORF">H0921_16035</name>
</gene>
<comment type="caution">
    <text evidence="2">The sequence shown here is derived from an EMBL/GenBank/DDBJ whole genome shotgun (WGS) entry which is preliminary data.</text>
</comment>
<evidence type="ECO:0000313" key="3">
    <source>
        <dbReference type="Proteomes" id="UP000542342"/>
    </source>
</evidence>
<feature type="region of interest" description="Disordered" evidence="1">
    <location>
        <begin position="217"/>
        <end position="240"/>
    </location>
</feature>
<proteinExistence type="predicted"/>
<protein>
    <submittedName>
        <fullName evidence="2">ERF family protein</fullName>
    </submittedName>
</protein>
<name>A0A7V8VGL8_9BACT</name>
<accession>A0A7V8VGL8</accession>